<dbReference type="Gene3D" id="1.10.10.10">
    <property type="entry name" value="Winged helix-like DNA-binding domain superfamily/Winged helix DNA-binding domain"/>
    <property type="match status" value="1"/>
</dbReference>
<keyword evidence="3" id="KW-1185">Reference proteome</keyword>
<evidence type="ECO:0000313" key="3">
    <source>
        <dbReference type="Proteomes" id="UP000197679"/>
    </source>
</evidence>
<dbReference type="InterPro" id="IPR002831">
    <property type="entry name" value="Tscrpt_reg_TrmB_N"/>
</dbReference>
<evidence type="ECO:0000259" key="1">
    <source>
        <dbReference type="Pfam" id="PF01978"/>
    </source>
</evidence>
<dbReference type="InterPro" id="IPR036388">
    <property type="entry name" value="WH-like_DNA-bd_sf"/>
</dbReference>
<dbReference type="SUPFAM" id="SSF46785">
    <property type="entry name" value="Winged helix' DNA-binding domain"/>
    <property type="match status" value="1"/>
</dbReference>
<dbReference type="AlphaFoldDB" id="A0A218NME3"/>
<reference evidence="2 3" key="1">
    <citation type="journal article" date="2017" name="Nat. Commun.">
        <title>'ARMAN' archaea depend on association with euryarchaeal host in culture and in situ.</title>
        <authorList>
            <person name="Golyshina O."/>
            <person name="Toshchakov S."/>
            <person name="Makarova K."/>
            <person name="Gavrilov S."/>
            <person name="Korzhenkov A."/>
            <person name="La Cono V."/>
            <person name="Arcadi E."/>
            <person name="Nechitaylo T."/>
            <person name="Ferrer M."/>
            <person name="Kublanov I."/>
            <person name="Wolf Y."/>
            <person name="Yakimov M."/>
            <person name="Golyshin P."/>
            <person name="Slesarev A."/>
            <person name="Kozyavkin S."/>
        </authorList>
    </citation>
    <scope>NUCLEOTIDE SEQUENCE [LARGE SCALE GENOMIC DNA]</scope>
    <source>
        <strain evidence="2 3">Mia14</strain>
    </source>
</reference>
<dbReference type="RefSeq" id="WP_088819804.1">
    <property type="nucleotide sequence ID" value="NZ_CP019964.1"/>
</dbReference>
<feature type="domain" description="Transcription regulator TrmB N-terminal" evidence="1">
    <location>
        <begin position="7"/>
        <end position="74"/>
    </location>
</feature>
<dbReference type="Pfam" id="PF01978">
    <property type="entry name" value="TrmB"/>
    <property type="match status" value="1"/>
</dbReference>
<dbReference type="PANTHER" id="PTHR34293">
    <property type="entry name" value="HTH-TYPE TRANSCRIPTIONAL REGULATOR TRMBL2"/>
    <property type="match status" value="1"/>
</dbReference>
<dbReference type="EMBL" id="CP019964">
    <property type="protein sequence ID" value="ASI13640.1"/>
    <property type="molecule type" value="Genomic_DNA"/>
</dbReference>
<dbReference type="PANTHER" id="PTHR34293:SF1">
    <property type="entry name" value="HTH-TYPE TRANSCRIPTIONAL REGULATOR TRMBL2"/>
    <property type="match status" value="1"/>
</dbReference>
<organism evidence="2 3">
    <name type="scientific">Candidatus Mancarchaeum acidiphilum</name>
    <dbReference type="NCBI Taxonomy" id="1920749"/>
    <lineage>
        <taxon>Archaea</taxon>
        <taxon>Candidatus Micrarchaeota</taxon>
        <taxon>Candidatus Mancarchaeum</taxon>
    </lineage>
</organism>
<dbReference type="GeneID" id="33313871"/>
<sequence>MDEEQMLTELGFTNAESKVYTVLLRFGDSKTGLIMERSGLYSSVVYNSLKHLMEEGFVTFYTKGRIKYFSAVDPSRIVDAEKEKLELAEAMAERLSLIKKATEKRSSVFIFEGRKAARTIFNDILGTLRKGDEQLVIGVSDTGSGMGDFIRRWEEKRVKRGIRKRVLVSNRSSEWVSYYSIQRLVEIRTIPNSIYINMSINVYGNKVVLILWAREPTYILIEGEEVSKNFKSYFEMLWKKSKKL</sequence>
<evidence type="ECO:0000313" key="2">
    <source>
        <dbReference type="EMBL" id="ASI13640.1"/>
    </source>
</evidence>
<dbReference type="KEGG" id="marh:Mia14_0313"/>
<proteinExistence type="predicted"/>
<dbReference type="InterPro" id="IPR051797">
    <property type="entry name" value="TrmB-like"/>
</dbReference>
<protein>
    <submittedName>
        <fullName evidence="2">TrmB family transcriptional regulator</fullName>
    </submittedName>
</protein>
<accession>A0A218NME3</accession>
<gene>
    <name evidence="2" type="ORF">Mia14_0313</name>
</gene>
<name>A0A218NME3_9ARCH</name>
<dbReference type="InterPro" id="IPR036390">
    <property type="entry name" value="WH_DNA-bd_sf"/>
</dbReference>
<dbReference type="Proteomes" id="UP000197679">
    <property type="component" value="Chromosome"/>
</dbReference>